<evidence type="ECO:0000313" key="3">
    <source>
        <dbReference type="Proteomes" id="UP000037755"/>
    </source>
</evidence>
<sequence>MKFKLLIMLLFAVSVVFAQRTELETTNRSVPLFPGCVEPELRYDCFVQSVGAIVLDSVNGYHKKQPVPQERIEVNLMLFTTESGDIEVRRVKSANSTVEAIAKASLQKLPKVIPIYRPEGTPATCSVGFVLVLVKDTGTGLFRHDYKSMYERLHNKTSPIGGIDIIDAVFPECVGVKAPIKCFEEKFTGWLLPKLSAAAVDELKKDTKVIRLTIDEEGGLLAFELFGFTGQLQDEVVKIMPSFPKVAPSTVDGNPYMATYVFPVVVK</sequence>
<dbReference type="EMBL" id="LIYD01000005">
    <property type="protein sequence ID" value="KOS06156.1"/>
    <property type="molecule type" value="Genomic_DNA"/>
</dbReference>
<dbReference type="Proteomes" id="UP000037755">
    <property type="component" value="Unassembled WGS sequence"/>
</dbReference>
<evidence type="ECO:0000256" key="1">
    <source>
        <dbReference type="SAM" id="SignalP"/>
    </source>
</evidence>
<accession>A0A0N0RQN8</accession>
<dbReference type="RefSeq" id="WP_054407652.1">
    <property type="nucleotide sequence ID" value="NZ_FOYA01000014.1"/>
</dbReference>
<reference evidence="2 3" key="1">
    <citation type="submission" date="2015-08" db="EMBL/GenBank/DDBJ databases">
        <title>Whole genome sequence of Flavobacterium akiainvivens IK-1T, from decaying Wikstroemia oahuensis, an endemic Hawaiian shrub.</title>
        <authorList>
            <person name="Wan X."/>
            <person name="Hou S."/>
            <person name="Saito J."/>
            <person name="Donachie S."/>
        </authorList>
    </citation>
    <scope>NUCLEOTIDE SEQUENCE [LARGE SCALE GENOMIC DNA]</scope>
    <source>
        <strain evidence="2 3">IK-1</strain>
    </source>
</reference>
<dbReference type="PATRIC" id="fig|1202724.3.peg.1872"/>
<feature type="chain" id="PRO_5005857633" description="TonB C-terminal domain-containing protein" evidence="1">
    <location>
        <begin position="19"/>
        <end position="267"/>
    </location>
</feature>
<evidence type="ECO:0000313" key="2">
    <source>
        <dbReference type="EMBL" id="KOS06156.1"/>
    </source>
</evidence>
<dbReference type="OrthoDB" id="9808260at2"/>
<proteinExistence type="predicted"/>
<protein>
    <recommendedName>
        <fullName evidence="4">TonB C-terminal domain-containing protein</fullName>
    </recommendedName>
</protein>
<comment type="caution">
    <text evidence="2">The sequence shown here is derived from an EMBL/GenBank/DDBJ whole genome shotgun (WGS) entry which is preliminary data.</text>
</comment>
<organism evidence="2 3">
    <name type="scientific">Flavobacterium akiainvivens</name>
    <dbReference type="NCBI Taxonomy" id="1202724"/>
    <lineage>
        <taxon>Bacteria</taxon>
        <taxon>Pseudomonadati</taxon>
        <taxon>Bacteroidota</taxon>
        <taxon>Flavobacteriia</taxon>
        <taxon>Flavobacteriales</taxon>
        <taxon>Flavobacteriaceae</taxon>
        <taxon>Flavobacterium</taxon>
    </lineage>
</organism>
<keyword evidence="3" id="KW-1185">Reference proteome</keyword>
<evidence type="ECO:0008006" key="4">
    <source>
        <dbReference type="Google" id="ProtNLM"/>
    </source>
</evidence>
<name>A0A0N0RQN8_9FLAO</name>
<keyword evidence="1" id="KW-0732">Signal</keyword>
<feature type="signal peptide" evidence="1">
    <location>
        <begin position="1"/>
        <end position="18"/>
    </location>
</feature>
<gene>
    <name evidence="2" type="ORF">AM493_09015</name>
</gene>
<dbReference type="AlphaFoldDB" id="A0A0N0RQN8"/>